<dbReference type="Gene3D" id="2.40.10.350">
    <property type="entry name" value="Rod shape-determining protein MreC, domain 2"/>
    <property type="match status" value="1"/>
</dbReference>
<dbReference type="Proteomes" id="UP000001937">
    <property type="component" value="Chromosome"/>
</dbReference>
<keyword evidence="3 5" id="KW-0133">Cell shape</keyword>
<dbReference type="InterPro" id="IPR042175">
    <property type="entry name" value="Cell/Rod_MreC_2"/>
</dbReference>
<dbReference type="AlphaFoldDB" id="Q2JDQ2"/>
<dbReference type="Pfam" id="PF04085">
    <property type="entry name" value="MreC"/>
    <property type="match status" value="1"/>
</dbReference>
<gene>
    <name evidence="8" type="ordered locus">Francci3_1212</name>
</gene>
<dbReference type="NCBIfam" id="NF010510">
    <property type="entry name" value="PRK13922.11-5"/>
    <property type="match status" value="1"/>
</dbReference>
<feature type="compositionally biased region" description="Gly residues" evidence="6">
    <location>
        <begin position="310"/>
        <end position="327"/>
    </location>
</feature>
<sequence>MGRGTRRSRLVIVALLIIAFTLITLDYRTGRSATGARGVLHSIFGGVENGVTTVTRPIGRTASSLTHPNRYHDRADRLAEENARLRRQIADDTEIGRMSTELADLRLLADKGQYTIVPAKVIAVGDVTGTDWTVTINAGRADGIVVDKTVLNADGLVGTVSGVTEHTAIVRLACDPGSHIGARLERTQLLGAVAGGQGPGTLTFTLYDASYRVQKGDRLVTFGSLDYVAGVPIGMVTKVTDVDGLSRTAEVKPYASVGTLDLVGVVVGKPPADPGDRVLTPRPVPTEPAASVPPTASVPPAPLSPTAGSPVGGSLAGAASGVGGGAG</sequence>
<evidence type="ECO:0000256" key="5">
    <source>
        <dbReference type="PIRNR" id="PIRNR038471"/>
    </source>
</evidence>
<keyword evidence="9" id="KW-1185">Reference proteome</keyword>
<dbReference type="Gene3D" id="2.40.10.340">
    <property type="entry name" value="Rod shape-determining protein MreC, domain 1"/>
    <property type="match status" value="1"/>
</dbReference>
<evidence type="ECO:0000256" key="6">
    <source>
        <dbReference type="SAM" id="MobiDB-lite"/>
    </source>
</evidence>
<dbReference type="eggNOG" id="COG1792">
    <property type="taxonomic scope" value="Bacteria"/>
</dbReference>
<evidence type="ECO:0000259" key="7">
    <source>
        <dbReference type="Pfam" id="PF04085"/>
    </source>
</evidence>
<comment type="function">
    <text evidence="5">Involved in formation and maintenance of cell shape.</text>
</comment>
<dbReference type="PANTHER" id="PTHR34138:SF1">
    <property type="entry name" value="CELL SHAPE-DETERMINING PROTEIN MREC"/>
    <property type="match status" value="1"/>
</dbReference>
<dbReference type="STRING" id="106370.Francci3_1212"/>
<dbReference type="PhylomeDB" id="Q2JDQ2"/>
<dbReference type="EMBL" id="CP000249">
    <property type="protein sequence ID" value="ABD10590.1"/>
    <property type="molecule type" value="Genomic_DNA"/>
</dbReference>
<feature type="region of interest" description="Disordered" evidence="6">
    <location>
        <begin position="272"/>
        <end position="327"/>
    </location>
</feature>
<dbReference type="InterPro" id="IPR007221">
    <property type="entry name" value="MreC"/>
</dbReference>
<feature type="domain" description="Rod shape-determining protein MreC beta-barrel core" evidence="7">
    <location>
        <begin position="131"/>
        <end position="266"/>
    </location>
</feature>
<dbReference type="InterPro" id="IPR055342">
    <property type="entry name" value="MreC_beta-barrel_core"/>
</dbReference>
<organism evidence="8 9">
    <name type="scientific">Frankia casuarinae (strain DSM 45818 / CECT 9043 / HFP020203 / CcI3)</name>
    <dbReference type="NCBI Taxonomy" id="106370"/>
    <lineage>
        <taxon>Bacteria</taxon>
        <taxon>Bacillati</taxon>
        <taxon>Actinomycetota</taxon>
        <taxon>Actinomycetes</taxon>
        <taxon>Frankiales</taxon>
        <taxon>Frankiaceae</taxon>
        <taxon>Frankia</taxon>
    </lineage>
</organism>
<dbReference type="GO" id="GO:0008360">
    <property type="term" value="P:regulation of cell shape"/>
    <property type="evidence" value="ECO:0007669"/>
    <property type="project" value="UniProtKB-KW"/>
</dbReference>
<dbReference type="GO" id="GO:0005886">
    <property type="term" value="C:plasma membrane"/>
    <property type="evidence" value="ECO:0007669"/>
    <property type="project" value="TreeGrafter"/>
</dbReference>
<dbReference type="PIRSF" id="PIRSF038471">
    <property type="entry name" value="MreC"/>
    <property type="match status" value="1"/>
</dbReference>
<evidence type="ECO:0000256" key="4">
    <source>
        <dbReference type="ARBA" id="ARBA00032089"/>
    </source>
</evidence>
<dbReference type="KEGG" id="fra:Francci3_1212"/>
<accession>Q2JDQ2</accession>
<dbReference type="InterPro" id="IPR042177">
    <property type="entry name" value="Cell/Rod_1"/>
</dbReference>
<evidence type="ECO:0000256" key="1">
    <source>
        <dbReference type="ARBA" id="ARBA00009369"/>
    </source>
</evidence>
<evidence type="ECO:0000313" key="9">
    <source>
        <dbReference type="Proteomes" id="UP000001937"/>
    </source>
</evidence>
<dbReference type="RefSeq" id="WP_011435656.1">
    <property type="nucleotide sequence ID" value="NC_007777.1"/>
</dbReference>
<dbReference type="OrthoDB" id="5196068at2"/>
<dbReference type="HOGENOM" id="CLU_042663_3_0_11"/>
<dbReference type="PANTHER" id="PTHR34138">
    <property type="entry name" value="CELL SHAPE-DETERMINING PROTEIN MREC"/>
    <property type="match status" value="1"/>
</dbReference>
<evidence type="ECO:0000256" key="3">
    <source>
        <dbReference type="ARBA" id="ARBA00022960"/>
    </source>
</evidence>
<protein>
    <recommendedName>
        <fullName evidence="2 5">Cell shape-determining protein MreC</fullName>
    </recommendedName>
    <alternativeName>
        <fullName evidence="4 5">Cell shape protein MreC</fullName>
    </alternativeName>
</protein>
<evidence type="ECO:0000313" key="8">
    <source>
        <dbReference type="EMBL" id="ABD10590.1"/>
    </source>
</evidence>
<name>Q2JDQ2_FRACC</name>
<proteinExistence type="inferred from homology"/>
<comment type="similarity">
    <text evidence="1 5">Belongs to the MreC family.</text>
</comment>
<reference evidence="8 9" key="1">
    <citation type="journal article" date="2007" name="Genome Res.">
        <title>Genome characteristics of facultatively symbiotic Frankia sp. strains reflect host range and host plant biogeography.</title>
        <authorList>
            <person name="Normand P."/>
            <person name="Lapierre P."/>
            <person name="Tisa L.S."/>
            <person name="Gogarten J.P."/>
            <person name="Alloisio N."/>
            <person name="Bagnarol E."/>
            <person name="Bassi C.A."/>
            <person name="Berry A.M."/>
            <person name="Bickhart D.M."/>
            <person name="Choisne N."/>
            <person name="Couloux A."/>
            <person name="Cournoyer B."/>
            <person name="Cruveiller S."/>
            <person name="Daubin V."/>
            <person name="Demange N."/>
            <person name="Francino M.P."/>
            <person name="Goltsman E."/>
            <person name="Huang Y."/>
            <person name="Kopp O.R."/>
            <person name="Labarre L."/>
            <person name="Lapidus A."/>
            <person name="Lavire C."/>
            <person name="Marechal J."/>
            <person name="Martinez M."/>
            <person name="Mastronunzio J.E."/>
            <person name="Mullin B.C."/>
            <person name="Niemann J."/>
            <person name="Pujic P."/>
            <person name="Rawnsley T."/>
            <person name="Rouy Z."/>
            <person name="Schenowitz C."/>
            <person name="Sellstedt A."/>
            <person name="Tavares F."/>
            <person name="Tomkins J.P."/>
            <person name="Vallenet D."/>
            <person name="Valverde C."/>
            <person name="Wall L.G."/>
            <person name="Wang Y."/>
            <person name="Medigue C."/>
            <person name="Benson D.R."/>
        </authorList>
    </citation>
    <scope>NUCLEOTIDE SEQUENCE [LARGE SCALE GENOMIC DNA]</scope>
    <source>
        <strain evidence="9">DSM 45818 / CECT 9043 / CcI3</strain>
    </source>
</reference>
<evidence type="ECO:0000256" key="2">
    <source>
        <dbReference type="ARBA" id="ARBA00013855"/>
    </source>
</evidence>